<dbReference type="Gene3D" id="3.50.20.10">
    <property type="entry name" value="Pyruvoyl-Dependent Histidine Decarboxylase, subunit B"/>
    <property type="match status" value="1"/>
</dbReference>
<dbReference type="InterPro" id="IPR016104">
    <property type="entry name" value="Pyr-dep_his/arg-deCO2ase"/>
</dbReference>
<comment type="cofactor">
    <cofactor evidence="1">
        <name>pyruvate</name>
        <dbReference type="ChEBI" id="CHEBI:15361"/>
    </cofactor>
</comment>
<keyword evidence="4" id="KW-0456">Lyase</keyword>
<organism evidence="7">
    <name type="scientific">marine sediment metagenome</name>
    <dbReference type="NCBI Taxonomy" id="412755"/>
    <lineage>
        <taxon>unclassified sequences</taxon>
        <taxon>metagenomes</taxon>
        <taxon>ecological metagenomes</taxon>
    </lineage>
</organism>
<dbReference type="SUPFAM" id="SSF56271">
    <property type="entry name" value="Pyruvoyl-dependent histidine and arginine decarboxylases"/>
    <property type="match status" value="1"/>
</dbReference>
<name>X1UAG9_9ZZZZ</name>
<dbReference type="PANTHER" id="PTHR40438">
    <property type="entry name" value="PYRUVOYL-DEPENDENT ARGININE DECARBOXYLASE"/>
    <property type="match status" value="1"/>
</dbReference>
<dbReference type="Pfam" id="PF01862">
    <property type="entry name" value="PvlArgDC"/>
    <property type="match status" value="1"/>
</dbReference>
<comment type="catalytic activity">
    <reaction evidence="6">
        <text>L-arginine + H(+) = agmatine + CO2</text>
        <dbReference type="Rhea" id="RHEA:17641"/>
        <dbReference type="ChEBI" id="CHEBI:15378"/>
        <dbReference type="ChEBI" id="CHEBI:16526"/>
        <dbReference type="ChEBI" id="CHEBI:32682"/>
        <dbReference type="ChEBI" id="CHEBI:58145"/>
        <dbReference type="EC" id="4.1.1.19"/>
    </reaction>
</comment>
<keyword evidence="3" id="KW-0210">Decarboxylase</keyword>
<evidence type="ECO:0000256" key="2">
    <source>
        <dbReference type="ARBA" id="ARBA00012426"/>
    </source>
</evidence>
<evidence type="ECO:0000313" key="7">
    <source>
        <dbReference type="EMBL" id="GAJ14459.1"/>
    </source>
</evidence>
<evidence type="ECO:0000256" key="6">
    <source>
        <dbReference type="ARBA" id="ARBA00049309"/>
    </source>
</evidence>
<dbReference type="EC" id="4.1.1.19" evidence="2"/>
<dbReference type="SFLD" id="SFLDG01170">
    <property type="entry name" value="Pyruvoyl-dependent_arginine_de"/>
    <property type="match status" value="1"/>
</dbReference>
<comment type="caution">
    <text evidence="7">The sequence shown here is derived from an EMBL/GenBank/DDBJ whole genome shotgun (WGS) entry which is preliminary data.</text>
</comment>
<dbReference type="GO" id="GO:0008792">
    <property type="term" value="F:arginine decarboxylase activity"/>
    <property type="evidence" value="ECO:0007669"/>
    <property type="project" value="UniProtKB-EC"/>
</dbReference>
<dbReference type="NCBIfam" id="TIGR00286">
    <property type="entry name" value="pyruvoyl-dependent arginine decarboxylase"/>
    <property type="match status" value="1"/>
</dbReference>
<keyword evidence="5" id="KW-0670">Pyruvate</keyword>
<reference evidence="7" key="1">
    <citation type="journal article" date="2014" name="Front. Microbiol.">
        <title>High frequency of phylogenetically diverse reductive dehalogenase-homologous genes in deep subseafloor sedimentary metagenomes.</title>
        <authorList>
            <person name="Kawai M."/>
            <person name="Futagami T."/>
            <person name="Toyoda A."/>
            <person name="Takaki Y."/>
            <person name="Nishi S."/>
            <person name="Hori S."/>
            <person name="Arai W."/>
            <person name="Tsubouchi T."/>
            <person name="Morono Y."/>
            <person name="Uchiyama I."/>
            <person name="Ito T."/>
            <person name="Fujiyama A."/>
            <person name="Inagaki F."/>
            <person name="Takami H."/>
        </authorList>
    </citation>
    <scope>NUCLEOTIDE SEQUENCE</scope>
    <source>
        <strain evidence="7">Expedition CK06-06</strain>
    </source>
</reference>
<dbReference type="HAMAP" id="MF_01404">
    <property type="entry name" value="PvlArgDC"/>
    <property type="match status" value="1"/>
</dbReference>
<dbReference type="GO" id="GO:0006527">
    <property type="term" value="P:L-arginine catabolic process"/>
    <property type="evidence" value="ECO:0007669"/>
    <property type="project" value="InterPro"/>
</dbReference>
<proteinExistence type="inferred from homology"/>
<evidence type="ECO:0000256" key="5">
    <source>
        <dbReference type="ARBA" id="ARBA00023317"/>
    </source>
</evidence>
<dbReference type="EMBL" id="BARW01025988">
    <property type="protein sequence ID" value="GAJ14459.1"/>
    <property type="molecule type" value="Genomic_DNA"/>
</dbReference>
<dbReference type="PIRSF" id="PIRSF005216">
    <property type="entry name" value="Pyruvoyl-dep_arg_deCO2ase"/>
    <property type="match status" value="1"/>
</dbReference>
<evidence type="ECO:0000256" key="4">
    <source>
        <dbReference type="ARBA" id="ARBA00023239"/>
    </source>
</evidence>
<dbReference type="PANTHER" id="PTHR40438:SF1">
    <property type="entry name" value="PYRUVOYL-DEPENDENT ARGININE DECARBOXYLASE"/>
    <property type="match status" value="1"/>
</dbReference>
<dbReference type="InterPro" id="IPR002724">
    <property type="entry name" value="Pyruvoyl-dep_arg_deCO2ase"/>
</dbReference>
<gene>
    <name evidence="7" type="ORF">S12H4_42466</name>
</gene>
<dbReference type="InterPro" id="IPR016105">
    <property type="entry name" value="Pyr-dep_his/arg-deCO2ase_sand"/>
</dbReference>
<dbReference type="AlphaFoldDB" id="X1UAG9"/>
<accession>X1UAG9</accession>
<sequence>MFIETPTKYFLASGKAEGITPLNAFDNALLDAGVANTNLLKLTSILPPRCEKIDPFKLPLGAIIPVVYSLKISSTAGEFIVACVGIGIPEDSDKPGLIMEYSCSGGKKDAERIIGGMVEEGFKQRKEKLKTIEIASAEIKVEREAAVCAAVVFWR</sequence>
<evidence type="ECO:0000256" key="1">
    <source>
        <dbReference type="ARBA" id="ARBA00001928"/>
    </source>
</evidence>
<dbReference type="Gene3D" id="3.30.60.30">
    <property type="match status" value="1"/>
</dbReference>
<protein>
    <recommendedName>
        <fullName evidence="2">arginine decarboxylase</fullName>
        <ecNumber evidence="2">4.1.1.19</ecNumber>
    </recommendedName>
</protein>
<evidence type="ECO:0000256" key="3">
    <source>
        <dbReference type="ARBA" id="ARBA00022793"/>
    </source>
</evidence>